<evidence type="ECO:0000313" key="3">
    <source>
        <dbReference type="EMBL" id="GAF07426.1"/>
    </source>
</evidence>
<dbReference type="GO" id="GO:0008670">
    <property type="term" value="F:2,4-dienoyl-CoA reductase (NADPH) activity"/>
    <property type="evidence" value="ECO:0007669"/>
    <property type="project" value="InterPro"/>
</dbReference>
<dbReference type="InterPro" id="IPR045017">
    <property type="entry name" value="DECR2-like"/>
</dbReference>
<gene>
    <name evidence="3" type="ORF">JCM16418_1442</name>
</gene>
<sequence length="284" mass="30790">MGPFSNELLKDKVVLITGGGTGLGRSMGERFLELGASLAITGRREEVLKETADKWIASGYNVFYKACDVRDPAQIHELVEAVEAHFGRIDVLVNNAAGNFISPTERLSPRAVDAVLNIVLHGTFYMTLEVGKRWIEQQHQGTMLNIVTTYASTGSGFVTPSAAAKAGVLALTRSLAVEWAPYGIRQVAIAPGPFPTEGAWSRLAPTPELEQQMLGRVPLGRVGQPDELSNLAAYLISDYSAYVNGEVVTIDGGEWLQGAGQFNDLREVTSDQWDVLAKMTKPQK</sequence>
<dbReference type="EMBL" id="BAVZ01000003">
    <property type="protein sequence ID" value="GAF07426.1"/>
    <property type="molecule type" value="Genomic_DNA"/>
</dbReference>
<dbReference type="Pfam" id="PF13561">
    <property type="entry name" value="adh_short_C2"/>
    <property type="match status" value="1"/>
</dbReference>
<dbReference type="InterPro" id="IPR036291">
    <property type="entry name" value="NAD(P)-bd_dom_sf"/>
</dbReference>
<evidence type="ECO:0000313" key="4">
    <source>
        <dbReference type="Proteomes" id="UP000019364"/>
    </source>
</evidence>
<dbReference type="InterPro" id="IPR002347">
    <property type="entry name" value="SDR_fam"/>
</dbReference>
<dbReference type="PRINTS" id="PR00080">
    <property type="entry name" value="SDRFAMILY"/>
</dbReference>
<organism evidence="3 4">
    <name type="scientific">Paenibacillus pini JCM 16418</name>
    <dbReference type="NCBI Taxonomy" id="1236976"/>
    <lineage>
        <taxon>Bacteria</taxon>
        <taxon>Bacillati</taxon>
        <taxon>Bacillota</taxon>
        <taxon>Bacilli</taxon>
        <taxon>Bacillales</taxon>
        <taxon>Paenibacillaceae</taxon>
        <taxon>Paenibacillus</taxon>
    </lineage>
</organism>
<name>W7YRX4_9BACL</name>
<proteinExistence type="predicted"/>
<dbReference type="PRINTS" id="PR00081">
    <property type="entry name" value="GDHRDH"/>
</dbReference>
<keyword evidence="1" id="KW-0521">NADP</keyword>
<dbReference type="OrthoDB" id="9803333at2"/>
<comment type="caution">
    <text evidence="3">The sequence shown here is derived from an EMBL/GenBank/DDBJ whole genome shotgun (WGS) entry which is preliminary data.</text>
</comment>
<dbReference type="PANTHER" id="PTHR43296:SF2">
    <property type="entry name" value="PEROXISOMAL 2,4-DIENOYL-COA REDUCTASE [(3E)-ENOYL-COA-PRODUCING]"/>
    <property type="match status" value="1"/>
</dbReference>
<keyword evidence="2" id="KW-0560">Oxidoreductase</keyword>
<protein>
    <submittedName>
        <fullName evidence="3">3-oxoacyl-[acyl-carrier protein] reductase</fullName>
    </submittedName>
</protein>
<dbReference type="AlphaFoldDB" id="W7YRX4"/>
<keyword evidence="4" id="KW-1185">Reference proteome</keyword>
<dbReference type="CDD" id="cd05369">
    <property type="entry name" value="TER_DECR_SDR_a"/>
    <property type="match status" value="1"/>
</dbReference>
<dbReference type="Proteomes" id="UP000019364">
    <property type="component" value="Unassembled WGS sequence"/>
</dbReference>
<accession>W7YRX4</accession>
<evidence type="ECO:0000256" key="2">
    <source>
        <dbReference type="ARBA" id="ARBA00023002"/>
    </source>
</evidence>
<dbReference type="PANTHER" id="PTHR43296">
    <property type="entry name" value="PEROXISOMAL 2,4-DIENOYL-COA REDUCTASE"/>
    <property type="match status" value="1"/>
</dbReference>
<dbReference type="GO" id="GO:0008206">
    <property type="term" value="P:bile acid metabolic process"/>
    <property type="evidence" value="ECO:0007669"/>
    <property type="project" value="UniProtKB-ARBA"/>
</dbReference>
<dbReference type="Gene3D" id="3.40.50.720">
    <property type="entry name" value="NAD(P)-binding Rossmann-like Domain"/>
    <property type="match status" value="1"/>
</dbReference>
<dbReference type="eggNOG" id="COG1028">
    <property type="taxonomic scope" value="Bacteria"/>
</dbReference>
<dbReference type="SUPFAM" id="SSF51735">
    <property type="entry name" value="NAD(P)-binding Rossmann-fold domains"/>
    <property type="match status" value="1"/>
</dbReference>
<reference evidence="3 4" key="1">
    <citation type="journal article" date="2014" name="Genome Announc.">
        <title>Draft Genome Sequence of Paenibacillus pini JCM 16418T, Isolated from the Rhizosphere of Pine Tree.</title>
        <authorList>
            <person name="Yuki M."/>
            <person name="Oshima K."/>
            <person name="Suda W."/>
            <person name="Oshida Y."/>
            <person name="Kitamura K."/>
            <person name="Iida Y."/>
            <person name="Hattori M."/>
            <person name="Ohkuma M."/>
        </authorList>
    </citation>
    <scope>NUCLEOTIDE SEQUENCE [LARGE SCALE GENOMIC DNA]</scope>
    <source>
        <strain evidence="3 4">JCM 16418</strain>
    </source>
</reference>
<dbReference type="STRING" id="1236976.JCM16418_1442"/>
<evidence type="ECO:0000256" key="1">
    <source>
        <dbReference type="ARBA" id="ARBA00022857"/>
    </source>
</evidence>
<dbReference type="GO" id="GO:0009062">
    <property type="term" value="P:fatty acid catabolic process"/>
    <property type="evidence" value="ECO:0007669"/>
    <property type="project" value="InterPro"/>
</dbReference>
<dbReference type="FunFam" id="3.40.50.720:FF:000084">
    <property type="entry name" value="Short-chain dehydrogenase reductase"/>
    <property type="match status" value="1"/>
</dbReference>
<dbReference type="RefSeq" id="WP_036647050.1">
    <property type="nucleotide sequence ID" value="NZ_BAVZ01000003.1"/>
</dbReference>